<dbReference type="Proteomes" id="UP000682843">
    <property type="component" value="Chromosome"/>
</dbReference>
<protein>
    <submittedName>
        <fullName evidence="1">P27 family phage terminase small subunit</fullName>
    </submittedName>
</protein>
<name>A0ABX8A8H3_9BRAD</name>
<sequence>MNNLAITPISGGDGVPPEPDWRTIFGDDDDLAIAQEQWGIIIRDMREAGTLSVANGHYAKRLVEFRVQYERSSRHVAEKGAILAPTSKKAKVGQWNPHWSVMRQADENIRVAEAELGLSPVRRGKATKVQHGKKTSRAADAFLRPVSK</sequence>
<accession>A0ABX8A8H3</accession>
<dbReference type="RefSeq" id="WP_211913092.1">
    <property type="nucleotide sequence ID" value="NZ_CP036498.1"/>
</dbReference>
<gene>
    <name evidence="1" type="ORF">RPMA_12395</name>
</gene>
<dbReference type="InterPro" id="IPR006448">
    <property type="entry name" value="Phage_term_ssu_P27"/>
</dbReference>
<evidence type="ECO:0000313" key="2">
    <source>
        <dbReference type="Proteomes" id="UP000682843"/>
    </source>
</evidence>
<proteinExistence type="predicted"/>
<evidence type="ECO:0000313" key="1">
    <source>
        <dbReference type="EMBL" id="QUS39547.1"/>
    </source>
</evidence>
<organism evidence="1 2">
    <name type="scientific">Tardiphaga alba</name>
    <dbReference type="NCBI Taxonomy" id="340268"/>
    <lineage>
        <taxon>Bacteria</taxon>
        <taxon>Pseudomonadati</taxon>
        <taxon>Pseudomonadota</taxon>
        <taxon>Alphaproteobacteria</taxon>
        <taxon>Hyphomicrobiales</taxon>
        <taxon>Nitrobacteraceae</taxon>
        <taxon>Tardiphaga</taxon>
    </lineage>
</organism>
<reference evidence="1 2" key="1">
    <citation type="submission" date="2019-02" db="EMBL/GenBank/DDBJ databases">
        <title>Emended description of the genus Rhodopseudomonas and description of Rhodopseudomonas albus sp. nov., a non-phototrophic, heavy-metal-tolerant bacterium isolated from garden soil.</title>
        <authorList>
            <person name="Bao Z."/>
            <person name="Cao W.W."/>
            <person name="Sato Y."/>
            <person name="Nishizawa T."/>
            <person name="Zhao J."/>
            <person name="Guo Y."/>
            <person name="Ohta H."/>
        </authorList>
    </citation>
    <scope>NUCLEOTIDE SEQUENCE [LARGE SCALE GENOMIC DNA]</scope>
    <source>
        <strain evidence="1 2">SK50-23</strain>
    </source>
</reference>
<dbReference type="EMBL" id="CP036498">
    <property type="protein sequence ID" value="QUS39547.1"/>
    <property type="molecule type" value="Genomic_DNA"/>
</dbReference>
<dbReference type="Pfam" id="PF05119">
    <property type="entry name" value="Terminase_4"/>
    <property type="match status" value="1"/>
</dbReference>
<keyword evidence="2" id="KW-1185">Reference proteome</keyword>